<evidence type="ECO:0000313" key="10">
    <source>
        <dbReference type="Proteomes" id="UP000618319"/>
    </source>
</evidence>
<evidence type="ECO:0000256" key="8">
    <source>
        <dbReference type="RuleBase" id="RU363041"/>
    </source>
</evidence>
<feature type="transmembrane region" description="Helical" evidence="8">
    <location>
        <begin position="230"/>
        <end position="249"/>
    </location>
</feature>
<comment type="subcellular location">
    <subcellularLocation>
        <location evidence="1 8">Cell membrane</location>
        <topology evidence="1 8">Multi-pass membrane protein</topology>
    </subcellularLocation>
</comment>
<keyword evidence="6 8" id="KW-1133">Transmembrane helix</keyword>
<evidence type="ECO:0000256" key="5">
    <source>
        <dbReference type="ARBA" id="ARBA00022692"/>
    </source>
</evidence>
<comment type="similarity">
    <text evidence="2 8">Belongs to the 4-toluene sulfonate uptake permease (TSUP) (TC 2.A.102) family.</text>
</comment>
<dbReference type="PANTHER" id="PTHR30269">
    <property type="entry name" value="TRANSMEMBRANE PROTEIN YFCA"/>
    <property type="match status" value="1"/>
</dbReference>
<evidence type="ECO:0000256" key="6">
    <source>
        <dbReference type="ARBA" id="ARBA00022989"/>
    </source>
</evidence>
<sequence length="250" mass="27794">MVTYSVLTILFILIISFIASLVRSTLGFGEALVAVPLFLFFLPVDIAVPLSVMLSVVIALVIVIQDHKKIYFNSAKWLILYAALGVPIGIIILMYGNEVFVKIGLGILIILYSLYSLYFNSNTVLKEDSKFWLFVCGFLSGIFGGAYGVNGPPLVVYGNLRQWSPKYFRATLQAYFLPVSLISVVGYYAKGLVTPQVNTYFLVSLITTIPAIFLGRYLNHQLKDGEFFKYVYWGLMVISGILIFSTGIAT</sequence>
<feature type="transmembrane region" description="Helical" evidence="8">
    <location>
        <begin position="170"/>
        <end position="188"/>
    </location>
</feature>
<feature type="transmembrane region" description="Helical" evidence="8">
    <location>
        <begin position="75"/>
        <end position="93"/>
    </location>
</feature>
<feature type="transmembrane region" description="Helical" evidence="8">
    <location>
        <begin position="131"/>
        <end position="150"/>
    </location>
</feature>
<name>A0ABR9T9A7_9SPHI</name>
<evidence type="ECO:0000256" key="2">
    <source>
        <dbReference type="ARBA" id="ARBA00009142"/>
    </source>
</evidence>
<dbReference type="PANTHER" id="PTHR30269:SF37">
    <property type="entry name" value="MEMBRANE TRANSPORTER PROTEIN"/>
    <property type="match status" value="1"/>
</dbReference>
<organism evidence="9 10">
    <name type="scientific">Sphingobacterium pedocola</name>
    <dbReference type="NCBI Taxonomy" id="2082722"/>
    <lineage>
        <taxon>Bacteria</taxon>
        <taxon>Pseudomonadati</taxon>
        <taxon>Bacteroidota</taxon>
        <taxon>Sphingobacteriia</taxon>
        <taxon>Sphingobacteriales</taxon>
        <taxon>Sphingobacteriaceae</taxon>
        <taxon>Sphingobacterium</taxon>
    </lineage>
</organism>
<protein>
    <recommendedName>
        <fullName evidence="8">Probable membrane transporter protein</fullName>
    </recommendedName>
</protein>
<keyword evidence="4 8" id="KW-1003">Cell membrane</keyword>
<feature type="transmembrane region" description="Helical" evidence="8">
    <location>
        <begin position="37"/>
        <end position="63"/>
    </location>
</feature>
<keyword evidence="7 8" id="KW-0472">Membrane</keyword>
<reference evidence="9 10" key="1">
    <citation type="submission" date="2018-02" db="EMBL/GenBank/DDBJ databases">
        <title>Sphingobacterium KA21.</title>
        <authorList>
            <person name="Vasarhelyi B.M."/>
            <person name="Deshmukh S."/>
            <person name="Balint B."/>
            <person name="Kukolya J."/>
        </authorList>
    </citation>
    <scope>NUCLEOTIDE SEQUENCE [LARGE SCALE GENOMIC DNA]</scope>
    <source>
        <strain evidence="9 10">Ka21</strain>
    </source>
</reference>
<keyword evidence="3" id="KW-0813">Transport</keyword>
<proteinExistence type="inferred from homology"/>
<evidence type="ECO:0000256" key="3">
    <source>
        <dbReference type="ARBA" id="ARBA00022448"/>
    </source>
</evidence>
<gene>
    <name evidence="9" type="ORF">C4F40_14335</name>
</gene>
<feature type="transmembrane region" description="Helical" evidence="8">
    <location>
        <begin position="200"/>
        <end position="218"/>
    </location>
</feature>
<evidence type="ECO:0000256" key="1">
    <source>
        <dbReference type="ARBA" id="ARBA00004651"/>
    </source>
</evidence>
<dbReference type="InterPro" id="IPR002781">
    <property type="entry name" value="TM_pro_TauE-like"/>
</dbReference>
<dbReference type="InterPro" id="IPR052017">
    <property type="entry name" value="TSUP"/>
</dbReference>
<evidence type="ECO:0000256" key="4">
    <source>
        <dbReference type="ARBA" id="ARBA00022475"/>
    </source>
</evidence>
<evidence type="ECO:0000313" key="9">
    <source>
        <dbReference type="EMBL" id="MBE8721903.1"/>
    </source>
</evidence>
<dbReference type="Proteomes" id="UP000618319">
    <property type="component" value="Unassembled WGS sequence"/>
</dbReference>
<evidence type="ECO:0000256" key="7">
    <source>
        <dbReference type="ARBA" id="ARBA00023136"/>
    </source>
</evidence>
<keyword evidence="5 8" id="KW-0812">Transmembrane</keyword>
<accession>A0ABR9T9A7</accession>
<dbReference type="Pfam" id="PF01925">
    <property type="entry name" value="TauE"/>
    <property type="match status" value="1"/>
</dbReference>
<dbReference type="EMBL" id="PSKQ01000022">
    <property type="protein sequence ID" value="MBE8721903.1"/>
    <property type="molecule type" value="Genomic_DNA"/>
</dbReference>
<comment type="caution">
    <text evidence="9">The sequence shown here is derived from an EMBL/GenBank/DDBJ whole genome shotgun (WGS) entry which is preliminary data.</text>
</comment>
<feature type="transmembrane region" description="Helical" evidence="8">
    <location>
        <begin position="99"/>
        <end position="119"/>
    </location>
</feature>
<keyword evidence="10" id="KW-1185">Reference proteome</keyword>